<evidence type="ECO:0000313" key="2">
    <source>
        <dbReference type="Proteomes" id="UP000031036"/>
    </source>
</evidence>
<comment type="caution">
    <text evidence="1">The sequence shown here is derived from an EMBL/GenBank/DDBJ whole genome shotgun (WGS) entry which is preliminary data.</text>
</comment>
<evidence type="ECO:0000313" key="1">
    <source>
        <dbReference type="EMBL" id="KHN79151.1"/>
    </source>
</evidence>
<protein>
    <submittedName>
        <fullName evidence="1">Uncharacterized protein</fullName>
    </submittedName>
</protein>
<dbReference type="Proteomes" id="UP000031036">
    <property type="component" value="Unassembled WGS sequence"/>
</dbReference>
<gene>
    <name evidence="1" type="ORF">Tcan_03996</name>
</gene>
<dbReference type="AlphaFoldDB" id="A0A0B2V6S7"/>
<sequence length="147" mass="16595">MVDVVEVSYRWCGSIGAIMHESSPIRSAQFSEKLQDLKGTSDDWTLSEDSKLCSVLEEMEKSLMARVDTAMQKLHAGDAAATRAAVNVANLNARLALFATDQFIESRVYDEPCVTYTEPPRSVKYLQIKEEKRRQAIGLREYYLPDV</sequence>
<organism evidence="1 2">
    <name type="scientific">Toxocara canis</name>
    <name type="common">Canine roundworm</name>
    <dbReference type="NCBI Taxonomy" id="6265"/>
    <lineage>
        <taxon>Eukaryota</taxon>
        <taxon>Metazoa</taxon>
        <taxon>Ecdysozoa</taxon>
        <taxon>Nematoda</taxon>
        <taxon>Chromadorea</taxon>
        <taxon>Rhabditida</taxon>
        <taxon>Spirurina</taxon>
        <taxon>Ascaridomorpha</taxon>
        <taxon>Ascaridoidea</taxon>
        <taxon>Toxocaridae</taxon>
        <taxon>Toxocara</taxon>
    </lineage>
</organism>
<proteinExistence type="predicted"/>
<name>A0A0B2V6S7_TOXCA</name>
<dbReference type="EMBL" id="JPKZ01001946">
    <property type="protein sequence ID" value="KHN79151.1"/>
    <property type="molecule type" value="Genomic_DNA"/>
</dbReference>
<reference evidence="1 2" key="1">
    <citation type="submission" date="2014-11" db="EMBL/GenBank/DDBJ databases">
        <title>Genetic blueprint of the zoonotic pathogen Toxocara canis.</title>
        <authorList>
            <person name="Zhu X.-Q."/>
            <person name="Korhonen P.K."/>
            <person name="Cai H."/>
            <person name="Young N.D."/>
            <person name="Nejsum P."/>
            <person name="von Samson-Himmelstjerna G."/>
            <person name="Boag P.R."/>
            <person name="Tan P."/>
            <person name="Li Q."/>
            <person name="Min J."/>
            <person name="Yang Y."/>
            <person name="Wang X."/>
            <person name="Fang X."/>
            <person name="Hall R.S."/>
            <person name="Hofmann A."/>
            <person name="Sternberg P.W."/>
            <person name="Jex A.R."/>
            <person name="Gasser R.B."/>
        </authorList>
    </citation>
    <scope>NUCLEOTIDE SEQUENCE [LARGE SCALE GENOMIC DNA]</scope>
    <source>
        <strain evidence="1">PN_DK_2014</strain>
    </source>
</reference>
<dbReference type="SMR" id="A0A0B2V6S7"/>
<dbReference type="STRING" id="6265.A0A0B2V6S7"/>
<accession>A0A0B2V6S7</accession>
<keyword evidence="2" id="KW-1185">Reference proteome</keyword>